<dbReference type="AlphaFoldDB" id="V4L052"/>
<dbReference type="KEGG" id="eus:EUTSA_v10004855mg"/>
<dbReference type="Pfam" id="PF00646">
    <property type="entry name" value="F-box"/>
    <property type="match status" value="1"/>
</dbReference>
<gene>
    <name evidence="2" type="ORF">EUTSA_v10004855mg</name>
</gene>
<dbReference type="CDD" id="cd22162">
    <property type="entry name" value="F-box_AtSKIP3-like"/>
    <property type="match status" value="1"/>
</dbReference>
<keyword evidence="3" id="KW-1185">Reference proteome</keyword>
<organism evidence="2 3">
    <name type="scientific">Eutrema salsugineum</name>
    <name type="common">Saltwater cress</name>
    <name type="synonym">Sisymbrium salsugineum</name>
    <dbReference type="NCBI Taxonomy" id="72664"/>
    <lineage>
        <taxon>Eukaryota</taxon>
        <taxon>Viridiplantae</taxon>
        <taxon>Streptophyta</taxon>
        <taxon>Embryophyta</taxon>
        <taxon>Tracheophyta</taxon>
        <taxon>Spermatophyta</taxon>
        <taxon>Magnoliopsida</taxon>
        <taxon>eudicotyledons</taxon>
        <taxon>Gunneridae</taxon>
        <taxon>Pentapetalae</taxon>
        <taxon>rosids</taxon>
        <taxon>malvids</taxon>
        <taxon>Brassicales</taxon>
        <taxon>Brassicaceae</taxon>
        <taxon>Eutremeae</taxon>
        <taxon>Eutrema</taxon>
    </lineage>
</organism>
<dbReference type="PANTHER" id="PTHR32278">
    <property type="entry name" value="F-BOX DOMAIN-CONTAINING PROTEIN"/>
    <property type="match status" value="1"/>
</dbReference>
<dbReference type="eggNOG" id="ENOG502QRA4">
    <property type="taxonomic scope" value="Eukaryota"/>
</dbReference>
<dbReference type="PANTHER" id="PTHR32278:SF57">
    <property type="entry name" value="F-BOX PROTEIN PP2-B2-RELATED"/>
    <property type="match status" value="1"/>
</dbReference>
<sequence length="233" mass="26625">MEKYHGDESRAKGEIVSGSSSLDSLPEECISNIISFTSTRDACVAASVSKTFKSAVNSDIIWEKFLPPDYPSLIPSSRIFSTKKELYFALCNDSVLIEDGKMSDKPSGKRCIMLSAKQLDISSGNDPLYWQWISIPESRFDKTAELLKVCWFEIRAEMHTRYLLLALVTRETERRKYVTKPKERVDGWMEAELGEFFNESCCRNISVRIIETRSPDWKRGLIIQGIEFRPAKA</sequence>
<evidence type="ECO:0000259" key="1">
    <source>
        <dbReference type="PROSITE" id="PS50181"/>
    </source>
</evidence>
<evidence type="ECO:0000313" key="3">
    <source>
        <dbReference type="Proteomes" id="UP000030689"/>
    </source>
</evidence>
<dbReference type="PROSITE" id="PS50181">
    <property type="entry name" value="FBOX"/>
    <property type="match status" value="1"/>
</dbReference>
<reference evidence="2 3" key="1">
    <citation type="journal article" date="2013" name="Front. Plant Sci.">
        <title>The Reference Genome of the Halophytic Plant Eutrema salsugineum.</title>
        <authorList>
            <person name="Yang R."/>
            <person name="Jarvis D.E."/>
            <person name="Chen H."/>
            <person name="Beilstein M.A."/>
            <person name="Grimwood J."/>
            <person name="Jenkins J."/>
            <person name="Shu S."/>
            <person name="Prochnik S."/>
            <person name="Xin M."/>
            <person name="Ma C."/>
            <person name="Schmutz J."/>
            <person name="Wing R.A."/>
            <person name="Mitchell-Olds T."/>
            <person name="Schumaker K.S."/>
            <person name="Wang X."/>
        </authorList>
    </citation>
    <scope>NUCLEOTIDE SEQUENCE [LARGE SCALE GENOMIC DNA]</scope>
</reference>
<dbReference type="InterPro" id="IPR001810">
    <property type="entry name" value="F-box_dom"/>
</dbReference>
<dbReference type="Proteomes" id="UP000030689">
    <property type="component" value="Unassembled WGS sequence"/>
</dbReference>
<name>V4L052_EUTSA</name>
<dbReference type="STRING" id="72664.V4L052"/>
<dbReference type="InterPro" id="IPR025886">
    <property type="entry name" value="PP2-like"/>
</dbReference>
<dbReference type="EMBL" id="KI517748">
    <property type="protein sequence ID" value="ESQ33083.1"/>
    <property type="molecule type" value="Genomic_DNA"/>
</dbReference>
<dbReference type="FunFam" id="1.20.1280.50:FF:000112">
    <property type="entry name" value="F-box protein PP2-B1"/>
    <property type="match status" value="1"/>
</dbReference>
<dbReference type="Gene3D" id="1.20.1280.50">
    <property type="match status" value="1"/>
</dbReference>
<evidence type="ECO:0000313" key="2">
    <source>
        <dbReference type="EMBL" id="ESQ33083.1"/>
    </source>
</evidence>
<feature type="domain" description="F-box" evidence="1">
    <location>
        <begin position="19"/>
        <end position="65"/>
    </location>
</feature>
<dbReference type="SMART" id="SM00256">
    <property type="entry name" value="FBOX"/>
    <property type="match status" value="1"/>
</dbReference>
<dbReference type="SUPFAM" id="SSF81383">
    <property type="entry name" value="F-box domain"/>
    <property type="match status" value="1"/>
</dbReference>
<dbReference type="OMA" id="FEIRAEM"/>
<dbReference type="Pfam" id="PF14299">
    <property type="entry name" value="PP2"/>
    <property type="match status" value="2"/>
</dbReference>
<dbReference type="Gramene" id="ESQ33083">
    <property type="protein sequence ID" value="ESQ33083"/>
    <property type="gene ID" value="EUTSA_v10004855mg"/>
</dbReference>
<protein>
    <recommendedName>
        <fullName evidence="1">F-box domain-containing protein</fullName>
    </recommendedName>
</protein>
<proteinExistence type="predicted"/>
<accession>V4L052</accession>
<dbReference type="InterPro" id="IPR036047">
    <property type="entry name" value="F-box-like_dom_sf"/>
</dbReference>